<dbReference type="SMART" id="SM00195">
    <property type="entry name" value="DSPc"/>
    <property type="match status" value="1"/>
</dbReference>
<comment type="similarity">
    <text evidence="1">Belongs to the protein-tyrosine phosphatase family. Non-receptor class dual specificity subfamily.</text>
</comment>
<dbReference type="GO" id="GO:0007165">
    <property type="term" value="P:signal transduction"/>
    <property type="evidence" value="ECO:0007669"/>
    <property type="project" value="TreeGrafter"/>
</dbReference>
<evidence type="ECO:0000256" key="2">
    <source>
        <dbReference type="ARBA" id="ARBA00022801"/>
    </source>
</evidence>
<dbReference type="GO" id="GO:0004725">
    <property type="term" value="F:protein tyrosine phosphatase activity"/>
    <property type="evidence" value="ECO:0007669"/>
    <property type="project" value="TreeGrafter"/>
</dbReference>
<name>A0A2T3A555_9PEZI</name>
<dbReference type="PROSITE" id="PS00383">
    <property type="entry name" value="TYR_PHOSPHATASE_1"/>
    <property type="match status" value="1"/>
</dbReference>
<feature type="non-terminal residue" evidence="8">
    <location>
        <position position="1"/>
    </location>
</feature>
<dbReference type="PROSITE" id="PS50054">
    <property type="entry name" value="TYR_PHOSPHATASE_DUAL"/>
    <property type="match status" value="1"/>
</dbReference>
<dbReference type="STRING" id="2025994.A0A2T3A555"/>
<feature type="domain" description="Tyrosine-protein phosphatase" evidence="6">
    <location>
        <begin position="1"/>
        <end position="98"/>
    </location>
</feature>
<keyword evidence="3" id="KW-0904">Protein phosphatase</keyword>
<dbReference type="AlphaFoldDB" id="A0A2T3A555"/>
<dbReference type="OrthoDB" id="10252009at2759"/>
<evidence type="ECO:0000313" key="8">
    <source>
        <dbReference type="EMBL" id="PSR82939.1"/>
    </source>
</evidence>
<gene>
    <name evidence="8" type="ORF">BD289DRAFT_337720</name>
</gene>
<dbReference type="Proteomes" id="UP000241462">
    <property type="component" value="Unassembled WGS sequence"/>
</dbReference>
<proteinExistence type="inferred from homology"/>
<evidence type="ECO:0000259" key="6">
    <source>
        <dbReference type="PROSITE" id="PS50054"/>
    </source>
</evidence>
<evidence type="ECO:0000256" key="4">
    <source>
        <dbReference type="ARBA" id="ARBA00047761"/>
    </source>
</evidence>
<evidence type="ECO:0000256" key="3">
    <source>
        <dbReference type="ARBA" id="ARBA00022912"/>
    </source>
</evidence>
<dbReference type="InterPro" id="IPR000387">
    <property type="entry name" value="Tyr_Pase_dom"/>
</dbReference>
<protein>
    <submittedName>
        <fullName evidence="8">Protein-tyrosine phosphatase-like protein</fullName>
    </submittedName>
</protein>
<dbReference type="Gene3D" id="3.90.190.10">
    <property type="entry name" value="Protein tyrosine phosphatase superfamily"/>
    <property type="match status" value="1"/>
</dbReference>
<dbReference type="PROSITE" id="PS50056">
    <property type="entry name" value="TYR_PHOSPHATASE_2"/>
    <property type="match status" value="1"/>
</dbReference>
<evidence type="ECO:0000259" key="7">
    <source>
        <dbReference type="PROSITE" id="PS50056"/>
    </source>
</evidence>
<feature type="domain" description="Tyrosine specific protein phosphatases" evidence="7">
    <location>
        <begin position="20"/>
        <end position="78"/>
    </location>
</feature>
<comment type="catalytic activity">
    <reaction evidence="5">
        <text>O-phospho-L-threonyl-[protein] + H2O = L-threonyl-[protein] + phosphate</text>
        <dbReference type="Rhea" id="RHEA:47004"/>
        <dbReference type="Rhea" id="RHEA-COMP:11060"/>
        <dbReference type="Rhea" id="RHEA-COMP:11605"/>
        <dbReference type="ChEBI" id="CHEBI:15377"/>
        <dbReference type="ChEBI" id="CHEBI:30013"/>
        <dbReference type="ChEBI" id="CHEBI:43474"/>
        <dbReference type="ChEBI" id="CHEBI:61977"/>
        <dbReference type="EC" id="3.1.3.16"/>
    </reaction>
</comment>
<dbReference type="GO" id="GO:0005829">
    <property type="term" value="C:cytosol"/>
    <property type="evidence" value="ECO:0007669"/>
    <property type="project" value="TreeGrafter"/>
</dbReference>
<feature type="non-terminal residue" evidence="8">
    <location>
        <position position="98"/>
    </location>
</feature>
<dbReference type="InterPro" id="IPR000340">
    <property type="entry name" value="Dual-sp_phosphatase_cat-dom"/>
</dbReference>
<organism evidence="8 9">
    <name type="scientific">Coniella lustricola</name>
    <dbReference type="NCBI Taxonomy" id="2025994"/>
    <lineage>
        <taxon>Eukaryota</taxon>
        <taxon>Fungi</taxon>
        <taxon>Dikarya</taxon>
        <taxon>Ascomycota</taxon>
        <taxon>Pezizomycotina</taxon>
        <taxon>Sordariomycetes</taxon>
        <taxon>Sordariomycetidae</taxon>
        <taxon>Diaporthales</taxon>
        <taxon>Schizoparmaceae</taxon>
        <taxon>Coniella</taxon>
    </lineage>
</organism>
<dbReference type="InterPro" id="IPR020422">
    <property type="entry name" value="TYR_PHOSPHATASE_DUAL_dom"/>
</dbReference>
<dbReference type="InterPro" id="IPR029021">
    <property type="entry name" value="Prot-tyrosine_phosphatase-like"/>
</dbReference>
<comment type="catalytic activity">
    <reaction evidence="4">
        <text>O-phospho-L-seryl-[protein] + H2O = L-seryl-[protein] + phosphate</text>
        <dbReference type="Rhea" id="RHEA:20629"/>
        <dbReference type="Rhea" id="RHEA-COMP:9863"/>
        <dbReference type="Rhea" id="RHEA-COMP:11604"/>
        <dbReference type="ChEBI" id="CHEBI:15377"/>
        <dbReference type="ChEBI" id="CHEBI:29999"/>
        <dbReference type="ChEBI" id="CHEBI:43474"/>
        <dbReference type="ChEBI" id="CHEBI:83421"/>
        <dbReference type="EC" id="3.1.3.16"/>
    </reaction>
</comment>
<dbReference type="PANTHER" id="PTHR45948">
    <property type="entry name" value="DUAL SPECIFICITY PROTEIN PHOSPHATASE DDB_G0269404-RELATED"/>
    <property type="match status" value="1"/>
</dbReference>
<evidence type="ECO:0000313" key="9">
    <source>
        <dbReference type="Proteomes" id="UP000241462"/>
    </source>
</evidence>
<dbReference type="EMBL" id="KZ678467">
    <property type="protein sequence ID" value="PSR82939.1"/>
    <property type="molecule type" value="Genomic_DNA"/>
</dbReference>
<evidence type="ECO:0000256" key="5">
    <source>
        <dbReference type="ARBA" id="ARBA00048336"/>
    </source>
</evidence>
<keyword evidence="2" id="KW-0378">Hydrolase</keyword>
<sequence>SSRDRLFFAVKDSRSQRIIQHFPEACEFIDKRLNQAHRILVHCHLGVSRSATIVAAYLMYRDREHCDRILPAIIRKRPKVNPNQGFRRQLDVWYKTDF</sequence>
<reference evidence="8 9" key="1">
    <citation type="journal article" date="2018" name="Mycol. Prog.">
        <title>Coniella lustricola, a new species from submerged detritus.</title>
        <authorList>
            <person name="Raudabaugh D.B."/>
            <person name="Iturriaga T."/>
            <person name="Carver A."/>
            <person name="Mondo S."/>
            <person name="Pangilinan J."/>
            <person name="Lipzen A."/>
            <person name="He G."/>
            <person name="Amirebrahimi M."/>
            <person name="Grigoriev I.V."/>
            <person name="Miller A.N."/>
        </authorList>
    </citation>
    <scope>NUCLEOTIDE SEQUENCE [LARGE SCALE GENOMIC DNA]</scope>
    <source>
        <strain evidence="8 9">B22-T-1</strain>
    </source>
</reference>
<dbReference type="InParanoid" id="A0A2T3A555"/>
<keyword evidence="9" id="KW-1185">Reference proteome</keyword>
<dbReference type="Pfam" id="PF00782">
    <property type="entry name" value="DSPc"/>
    <property type="match status" value="1"/>
</dbReference>
<dbReference type="GO" id="GO:0004722">
    <property type="term" value="F:protein serine/threonine phosphatase activity"/>
    <property type="evidence" value="ECO:0007669"/>
    <property type="project" value="UniProtKB-EC"/>
</dbReference>
<evidence type="ECO:0000256" key="1">
    <source>
        <dbReference type="ARBA" id="ARBA00008601"/>
    </source>
</evidence>
<dbReference type="InterPro" id="IPR016130">
    <property type="entry name" value="Tyr_Pase_AS"/>
</dbReference>
<dbReference type="CDD" id="cd14498">
    <property type="entry name" value="DSP"/>
    <property type="match status" value="1"/>
</dbReference>
<accession>A0A2T3A555</accession>
<dbReference type="PANTHER" id="PTHR45948:SF2">
    <property type="entry name" value="DUAL SPECIFICITY PROTEIN PHOSPHATASE"/>
    <property type="match status" value="1"/>
</dbReference>
<dbReference type="SUPFAM" id="SSF52799">
    <property type="entry name" value="(Phosphotyrosine protein) phosphatases II"/>
    <property type="match status" value="1"/>
</dbReference>